<protein>
    <submittedName>
        <fullName evidence="2">GD24372</fullName>
    </submittedName>
</protein>
<dbReference type="Proteomes" id="UP000000304">
    <property type="component" value="Chromosome 4"/>
</dbReference>
<sequence length="95" mass="10709">MFLFLGDIGLPPVSRVERGTVVNLHHQANFFVPPFHLERAMALAAVLVTVEIAKSGLEKVPLHLSNRVQQRDGYEDSSPRGKLAWEPEFLSHHQQ</sequence>
<name>B4R2H1_DROSI</name>
<feature type="compositionally biased region" description="Basic and acidic residues" evidence="1">
    <location>
        <begin position="69"/>
        <end position="95"/>
    </location>
</feature>
<dbReference type="EMBL" id="CM000365">
    <property type="protein sequence ID" value="EDX15222.1"/>
    <property type="molecule type" value="Genomic_DNA"/>
</dbReference>
<proteinExistence type="predicted"/>
<dbReference type="AlphaFoldDB" id="B4R2H1"/>
<reference evidence="2 3" key="1">
    <citation type="journal article" date="2007" name="Nature">
        <title>Evolution of genes and genomes on the Drosophila phylogeny.</title>
        <authorList>
            <consortium name="Drosophila 12 Genomes Consortium"/>
            <person name="Clark A.G."/>
            <person name="Eisen M.B."/>
            <person name="Smith D.R."/>
            <person name="Bergman C.M."/>
            <person name="Oliver B."/>
            <person name="Markow T.A."/>
            <person name="Kaufman T.C."/>
            <person name="Kellis M."/>
            <person name="Gelbart W."/>
            <person name="Iyer V.N."/>
            <person name="Pollard D.A."/>
            <person name="Sackton T.B."/>
            <person name="Larracuente A.M."/>
            <person name="Singh N.D."/>
            <person name="Abad J.P."/>
            <person name="Abt D.N."/>
            <person name="Adryan B."/>
            <person name="Aguade M."/>
            <person name="Akashi H."/>
            <person name="Anderson W.W."/>
            <person name="Aquadro C.F."/>
            <person name="Ardell D.H."/>
            <person name="Arguello R."/>
            <person name="Artieri C.G."/>
            <person name="Barbash D.A."/>
            <person name="Barker D."/>
            <person name="Barsanti P."/>
            <person name="Batterham P."/>
            <person name="Batzoglou S."/>
            <person name="Begun D."/>
            <person name="Bhutkar A."/>
            <person name="Blanco E."/>
            <person name="Bosak S.A."/>
            <person name="Bradley R.K."/>
            <person name="Brand A.D."/>
            <person name="Brent M.R."/>
            <person name="Brooks A.N."/>
            <person name="Brown R.H."/>
            <person name="Butlin R.K."/>
            <person name="Caggese C."/>
            <person name="Calvi B.R."/>
            <person name="Bernardo de Carvalho A."/>
            <person name="Caspi A."/>
            <person name="Castrezana S."/>
            <person name="Celniker S.E."/>
            <person name="Chang J.L."/>
            <person name="Chapple C."/>
            <person name="Chatterji S."/>
            <person name="Chinwalla A."/>
            <person name="Civetta A."/>
            <person name="Clifton S.W."/>
            <person name="Comeron J.M."/>
            <person name="Costello J.C."/>
            <person name="Coyne J.A."/>
            <person name="Daub J."/>
            <person name="David R.G."/>
            <person name="Delcher A.L."/>
            <person name="Delehaunty K."/>
            <person name="Do C.B."/>
            <person name="Ebling H."/>
            <person name="Edwards K."/>
            <person name="Eickbush T."/>
            <person name="Evans J.D."/>
            <person name="Filipski A."/>
            <person name="Findeiss S."/>
            <person name="Freyhult E."/>
            <person name="Fulton L."/>
            <person name="Fulton R."/>
            <person name="Garcia A.C."/>
            <person name="Gardiner A."/>
            <person name="Garfield D.A."/>
            <person name="Garvin B.E."/>
            <person name="Gibson G."/>
            <person name="Gilbert D."/>
            <person name="Gnerre S."/>
            <person name="Godfrey J."/>
            <person name="Good R."/>
            <person name="Gotea V."/>
            <person name="Gravely B."/>
            <person name="Greenberg A.J."/>
            <person name="Griffiths-Jones S."/>
            <person name="Gross S."/>
            <person name="Guigo R."/>
            <person name="Gustafson E.A."/>
            <person name="Haerty W."/>
            <person name="Hahn M.W."/>
            <person name="Halligan D.L."/>
            <person name="Halpern A.L."/>
            <person name="Halter G.M."/>
            <person name="Han M.V."/>
            <person name="Heger A."/>
            <person name="Hillier L."/>
            <person name="Hinrichs A.S."/>
            <person name="Holmes I."/>
            <person name="Hoskins R.A."/>
            <person name="Hubisz M.J."/>
            <person name="Hultmark D."/>
            <person name="Huntley M.A."/>
            <person name="Jaffe D.B."/>
            <person name="Jagadeeshan S."/>
            <person name="Jeck W.R."/>
            <person name="Johnson J."/>
            <person name="Jones C.D."/>
            <person name="Jordan W.C."/>
            <person name="Karpen G.H."/>
            <person name="Kataoka E."/>
            <person name="Keightley P.D."/>
            <person name="Kheradpour P."/>
            <person name="Kirkness E.F."/>
            <person name="Koerich L.B."/>
            <person name="Kristiansen K."/>
            <person name="Kudrna D."/>
            <person name="Kulathinal R.J."/>
            <person name="Kumar S."/>
            <person name="Kwok R."/>
            <person name="Lander E."/>
            <person name="Langley C.H."/>
            <person name="Lapoint R."/>
            <person name="Lazzaro B.P."/>
            <person name="Lee S.J."/>
            <person name="Levesque L."/>
            <person name="Li R."/>
            <person name="Lin C.F."/>
            <person name="Lin M.F."/>
            <person name="Lindblad-Toh K."/>
            <person name="Llopart A."/>
            <person name="Long M."/>
            <person name="Low L."/>
            <person name="Lozovsky E."/>
            <person name="Lu J."/>
            <person name="Luo M."/>
            <person name="Machado C.A."/>
            <person name="Makalowski W."/>
            <person name="Marzo M."/>
            <person name="Matsuda M."/>
            <person name="Matzkin L."/>
            <person name="McAllister B."/>
            <person name="McBride C.S."/>
            <person name="McKernan B."/>
            <person name="McKernan K."/>
            <person name="Mendez-Lago M."/>
            <person name="Minx P."/>
            <person name="Mollenhauer M.U."/>
            <person name="Montooth K."/>
            <person name="Mount S.M."/>
            <person name="Mu X."/>
            <person name="Myers E."/>
            <person name="Negre B."/>
            <person name="Newfeld S."/>
            <person name="Nielsen R."/>
            <person name="Noor M.A."/>
            <person name="O'Grady P."/>
            <person name="Pachter L."/>
            <person name="Papaceit M."/>
            <person name="Parisi M.J."/>
            <person name="Parisi M."/>
            <person name="Parts L."/>
            <person name="Pedersen J.S."/>
            <person name="Pesole G."/>
            <person name="Phillippy A.M."/>
            <person name="Ponting C.P."/>
            <person name="Pop M."/>
            <person name="Porcelli D."/>
            <person name="Powell J.R."/>
            <person name="Prohaska S."/>
            <person name="Pruitt K."/>
            <person name="Puig M."/>
            <person name="Quesneville H."/>
            <person name="Ram K.R."/>
            <person name="Rand D."/>
            <person name="Rasmussen M.D."/>
            <person name="Reed L.K."/>
            <person name="Reenan R."/>
            <person name="Reily A."/>
            <person name="Remington K.A."/>
            <person name="Rieger T.T."/>
            <person name="Ritchie M.G."/>
            <person name="Robin C."/>
            <person name="Rogers Y.H."/>
            <person name="Rohde C."/>
            <person name="Rozas J."/>
            <person name="Rubenfield M.J."/>
            <person name="Ruiz A."/>
            <person name="Russo S."/>
            <person name="Salzberg S.L."/>
            <person name="Sanchez-Gracia A."/>
            <person name="Saranga D.J."/>
            <person name="Sato H."/>
            <person name="Schaeffer S.W."/>
            <person name="Schatz M.C."/>
            <person name="Schlenke T."/>
            <person name="Schwartz R."/>
            <person name="Segarra C."/>
            <person name="Singh R.S."/>
            <person name="Sirot L."/>
            <person name="Sirota M."/>
            <person name="Sisneros N.B."/>
            <person name="Smith C.D."/>
            <person name="Smith T.F."/>
            <person name="Spieth J."/>
            <person name="Stage D.E."/>
            <person name="Stark A."/>
            <person name="Stephan W."/>
            <person name="Strausberg R.L."/>
            <person name="Strempel S."/>
            <person name="Sturgill D."/>
            <person name="Sutton G."/>
            <person name="Sutton G.G."/>
            <person name="Tao W."/>
            <person name="Teichmann S."/>
            <person name="Tobari Y.N."/>
            <person name="Tomimura Y."/>
            <person name="Tsolas J.M."/>
            <person name="Valente V.L."/>
            <person name="Venter E."/>
            <person name="Venter J.C."/>
            <person name="Vicario S."/>
            <person name="Vieira F.G."/>
            <person name="Vilella A.J."/>
            <person name="Villasante A."/>
            <person name="Walenz B."/>
            <person name="Wang J."/>
            <person name="Wasserman M."/>
            <person name="Watts T."/>
            <person name="Wilson D."/>
            <person name="Wilson R.K."/>
            <person name="Wing R.A."/>
            <person name="Wolfner M.F."/>
            <person name="Wong A."/>
            <person name="Wong G.K."/>
            <person name="Wu C.I."/>
            <person name="Wu G."/>
            <person name="Yamamoto D."/>
            <person name="Yang H.P."/>
            <person name="Yang S.P."/>
            <person name="Yorke J.A."/>
            <person name="Yoshida K."/>
            <person name="Zdobnov E."/>
            <person name="Zhang P."/>
            <person name="Zhang Y."/>
            <person name="Zimin A.V."/>
            <person name="Baldwin J."/>
            <person name="Abdouelleil A."/>
            <person name="Abdulkadir J."/>
            <person name="Abebe A."/>
            <person name="Abera B."/>
            <person name="Abreu J."/>
            <person name="Acer S.C."/>
            <person name="Aftuck L."/>
            <person name="Alexander A."/>
            <person name="An P."/>
            <person name="Anderson E."/>
            <person name="Anderson S."/>
            <person name="Arachi H."/>
            <person name="Azer M."/>
            <person name="Bachantsang P."/>
            <person name="Barry A."/>
            <person name="Bayul T."/>
            <person name="Berlin A."/>
            <person name="Bessette D."/>
            <person name="Bloom T."/>
            <person name="Blye J."/>
            <person name="Boguslavskiy L."/>
            <person name="Bonnet C."/>
            <person name="Boukhgalter B."/>
            <person name="Bourzgui I."/>
            <person name="Brown A."/>
            <person name="Cahill P."/>
            <person name="Channer S."/>
            <person name="Cheshatsang Y."/>
            <person name="Chuda L."/>
            <person name="Citroen M."/>
            <person name="Collymore A."/>
            <person name="Cooke P."/>
            <person name="Costello M."/>
            <person name="D'Aco K."/>
            <person name="Daza R."/>
            <person name="De Haan G."/>
            <person name="DeGray S."/>
            <person name="DeMaso C."/>
            <person name="Dhargay N."/>
            <person name="Dooley K."/>
            <person name="Dooley E."/>
            <person name="Doricent M."/>
            <person name="Dorje P."/>
            <person name="Dorjee K."/>
            <person name="Dupes A."/>
            <person name="Elong R."/>
            <person name="Falk J."/>
            <person name="Farina A."/>
            <person name="Faro S."/>
            <person name="Ferguson D."/>
            <person name="Fisher S."/>
            <person name="Foley C.D."/>
            <person name="Franke A."/>
            <person name="Friedrich D."/>
            <person name="Gadbois L."/>
            <person name="Gearin G."/>
            <person name="Gearin C.R."/>
            <person name="Giannoukos G."/>
            <person name="Goode T."/>
            <person name="Graham J."/>
            <person name="Grandbois E."/>
            <person name="Grewal S."/>
            <person name="Gyaltsen K."/>
            <person name="Hafez N."/>
            <person name="Hagos B."/>
            <person name="Hall J."/>
            <person name="Henson C."/>
            <person name="Hollinger A."/>
            <person name="Honan T."/>
            <person name="Huard M.D."/>
            <person name="Hughes L."/>
            <person name="Hurhula B."/>
            <person name="Husby M.E."/>
            <person name="Kamat A."/>
            <person name="Kanga B."/>
            <person name="Kashin S."/>
            <person name="Khazanovich D."/>
            <person name="Kisner P."/>
            <person name="Lance K."/>
            <person name="Lara M."/>
            <person name="Lee W."/>
            <person name="Lennon N."/>
            <person name="Letendre F."/>
            <person name="LeVine R."/>
            <person name="Lipovsky A."/>
            <person name="Liu X."/>
            <person name="Liu J."/>
            <person name="Liu S."/>
            <person name="Lokyitsang T."/>
            <person name="Lokyitsang Y."/>
            <person name="Lubonja R."/>
            <person name="Lui A."/>
            <person name="MacDonald P."/>
            <person name="Magnisalis V."/>
            <person name="Maru K."/>
            <person name="Matthews C."/>
            <person name="McCusker W."/>
            <person name="McDonough S."/>
            <person name="Mehta T."/>
            <person name="Meldrim J."/>
            <person name="Meneus L."/>
            <person name="Mihai O."/>
            <person name="Mihalev A."/>
            <person name="Mihova T."/>
            <person name="Mittelman R."/>
            <person name="Mlenga V."/>
            <person name="Montmayeur A."/>
            <person name="Mulrain L."/>
            <person name="Navidi A."/>
            <person name="Naylor J."/>
            <person name="Negash T."/>
            <person name="Nguyen T."/>
            <person name="Nguyen N."/>
            <person name="Nicol R."/>
            <person name="Norbu C."/>
            <person name="Norbu N."/>
            <person name="Novod N."/>
            <person name="O'Neill B."/>
            <person name="Osman S."/>
            <person name="Markiewicz E."/>
            <person name="Oyono O.L."/>
            <person name="Patti C."/>
            <person name="Phunkhang P."/>
            <person name="Pierre F."/>
            <person name="Priest M."/>
            <person name="Raghuraman S."/>
            <person name="Rege F."/>
            <person name="Reyes R."/>
            <person name="Rise C."/>
            <person name="Rogov P."/>
            <person name="Ross K."/>
            <person name="Ryan E."/>
            <person name="Settipalli S."/>
            <person name="Shea T."/>
            <person name="Sherpa N."/>
            <person name="Shi L."/>
            <person name="Shih D."/>
            <person name="Sparrow T."/>
            <person name="Spaulding J."/>
            <person name="Stalker J."/>
            <person name="Stange-Thomann N."/>
            <person name="Stavropoulos S."/>
            <person name="Stone C."/>
            <person name="Strader C."/>
            <person name="Tesfaye S."/>
            <person name="Thomson T."/>
            <person name="Thoulutsang Y."/>
            <person name="Thoulutsang D."/>
            <person name="Topham K."/>
            <person name="Topping I."/>
            <person name="Tsamla T."/>
            <person name="Vassiliev H."/>
            <person name="Vo A."/>
            <person name="Wangchuk T."/>
            <person name="Wangdi T."/>
            <person name="Weiand M."/>
            <person name="Wilkinson J."/>
            <person name="Wilson A."/>
            <person name="Yadav S."/>
            <person name="Young G."/>
            <person name="Yu Q."/>
            <person name="Zembek L."/>
            <person name="Zhong D."/>
            <person name="Zimmer A."/>
            <person name="Zwirko Z."/>
            <person name="Jaffe D.B."/>
            <person name="Alvarez P."/>
            <person name="Brockman W."/>
            <person name="Butler J."/>
            <person name="Chin C."/>
            <person name="Gnerre S."/>
            <person name="Grabherr M."/>
            <person name="Kleber M."/>
            <person name="Mauceli E."/>
            <person name="MacCallum I."/>
        </authorList>
    </citation>
    <scope>NUCLEOTIDE SEQUENCE [LARGE SCALE GENOMIC DNA]</scope>
    <source>
        <strain evidence="3">white501</strain>
    </source>
</reference>
<keyword evidence="3" id="KW-1185">Reference proteome</keyword>
<feature type="region of interest" description="Disordered" evidence="1">
    <location>
        <begin position="68"/>
        <end position="95"/>
    </location>
</feature>
<organism evidence="2 3">
    <name type="scientific">Drosophila simulans</name>
    <name type="common">Fruit fly</name>
    <dbReference type="NCBI Taxonomy" id="7240"/>
    <lineage>
        <taxon>Eukaryota</taxon>
        <taxon>Metazoa</taxon>
        <taxon>Ecdysozoa</taxon>
        <taxon>Arthropoda</taxon>
        <taxon>Hexapoda</taxon>
        <taxon>Insecta</taxon>
        <taxon>Pterygota</taxon>
        <taxon>Neoptera</taxon>
        <taxon>Endopterygota</taxon>
        <taxon>Diptera</taxon>
        <taxon>Brachycera</taxon>
        <taxon>Muscomorpha</taxon>
        <taxon>Ephydroidea</taxon>
        <taxon>Drosophilidae</taxon>
        <taxon>Drosophila</taxon>
        <taxon>Sophophora</taxon>
    </lineage>
</organism>
<accession>B4R2H1</accession>
<gene>
    <name evidence="2" type="primary">Dsim\GD24372</name>
    <name evidence="2" type="ORF">Dsim_GD24372</name>
</gene>
<evidence type="ECO:0000313" key="2">
    <source>
        <dbReference type="EMBL" id="EDX15222.1"/>
    </source>
</evidence>
<evidence type="ECO:0000313" key="3">
    <source>
        <dbReference type="Proteomes" id="UP000000304"/>
    </source>
</evidence>
<evidence type="ECO:0000256" key="1">
    <source>
        <dbReference type="SAM" id="MobiDB-lite"/>
    </source>
</evidence>
<dbReference type="HOGENOM" id="CLU_2375036_0_0_1"/>